<keyword evidence="3" id="KW-0472">Membrane</keyword>
<organism evidence="5 6">
    <name type="scientific">Pseudoramibacter alactolyticus ATCC 23263</name>
    <dbReference type="NCBI Taxonomy" id="887929"/>
    <lineage>
        <taxon>Bacteria</taxon>
        <taxon>Bacillati</taxon>
        <taxon>Bacillota</taxon>
        <taxon>Clostridia</taxon>
        <taxon>Eubacteriales</taxon>
        <taxon>Eubacteriaceae</taxon>
        <taxon>Pseudoramibacter</taxon>
    </lineage>
</organism>
<proteinExistence type="inferred from homology"/>
<feature type="transmembrane region" description="Helical" evidence="3">
    <location>
        <begin position="109"/>
        <end position="128"/>
    </location>
</feature>
<dbReference type="EMBL" id="AEQN01000034">
    <property type="protein sequence ID" value="EFV00469.1"/>
    <property type="molecule type" value="Genomic_DNA"/>
</dbReference>
<dbReference type="HOGENOM" id="CLU_766638_0_0_9"/>
<dbReference type="RefSeq" id="WP_006599889.1">
    <property type="nucleotide sequence ID" value="NZ_GL622359.1"/>
</dbReference>
<feature type="transmembrane region" description="Helical" evidence="3">
    <location>
        <begin position="166"/>
        <end position="185"/>
    </location>
</feature>
<evidence type="ECO:0000313" key="5">
    <source>
        <dbReference type="EMBL" id="EFV00469.1"/>
    </source>
</evidence>
<name>E6MKD2_9FIRM</name>
<dbReference type="AlphaFoldDB" id="E6MKD2"/>
<accession>E6MKD2</accession>
<feature type="transmembrane region" description="Helical" evidence="3">
    <location>
        <begin position="140"/>
        <end position="160"/>
    </location>
</feature>
<protein>
    <recommendedName>
        <fullName evidence="2">Anti-sigma-W factor RsiW</fullName>
    </recommendedName>
</protein>
<dbReference type="Pfam" id="PF13490">
    <property type="entry name" value="zf-HC2"/>
    <property type="match status" value="1"/>
</dbReference>
<feature type="transmembrane region" description="Helical" evidence="3">
    <location>
        <begin position="259"/>
        <end position="285"/>
    </location>
</feature>
<keyword evidence="6" id="KW-1185">Reference proteome</keyword>
<dbReference type="OrthoDB" id="6194834at2"/>
<feature type="transmembrane region" description="Helical" evidence="3">
    <location>
        <begin position="305"/>
        <end position="324"/>
    </location>
</feature>
<sequence length="330" mass="35007">MNERQEKPADTCAVVRDLLPLYIDGACSAASVALVEAHLADCPNCRKLAADLKKADIEAVIDAEKTGVLARHQRAQRRTAWRAGVIIAWLLMIPVVIAAVVALLGGAEAGVPVVLAAAMALVASLTVVPMMAKQNRLAKAILAGTAAVVLIEIAVGAFYGGAIIDTVAGTIFGISLVFLPLAIRGMALPPVLADKKALVIIAWDTLWLYLTILAVSLANGDMAGCREAVVTATVFVVPAWLTFFAAARQRVNRLQKAGLITLVWGVWFGIVNDVMNLALTGRIGFTMARMNLRDWTSNTMFNANISFLVCAAAVVAAGGLLLAARRRRDR</sequence>
<dbReference type="Gene3D" id="1.10.10.1320">
    <property type="entry name" value="Anti-sigma factor, zinc-finger domain"/>
    <property type="match status" value="1"/>
</dbReference>
<dbReference type="STRING" id="887929.HMP0721_2468"/>
<feature type="transmembrane region" description="Helical" evidence="3">
    <location>
        <begin position="197"/>
        <end position="217"/>
    </location>
</feature>
<comment type="similarity">
    <text evidence="1">Belongs to the zinc-associated anti-sigma factor (ZAS) superfamily. Anti-sigma-W factor family.</text>
</comment>
<comment type="caution">
    <text evidence="5">The sequence shown here is derived from an EMBL/GenBank/DDBJ whole genome shotgun (WGS) entry which is preliminary data.</text>
</comment>
<gene>
    <name evidence="5" type="ORF">HMP0721_2468</name>
</gene>
<evidence type="ECO:0000313" key="6">
    <source>
        <dbReference type="Proteomes" id="UP000004754"/>
    </source>
</evidence>
<evidence type="ECO:0000256" key="3">
    <source>
        <dbReference type="SAM" id="Phobius"/>
    </source>
</evidence>
<feature type="domain" description="Putative zinc-finger" evidence="4">
    <location>
        <begin position="12"/>
        <end position="46"/>
    </location>
</feature>
<keyword evidence="3" id="KW-0812">Transmembrane</keyword>
<evidence type="ECO:0000256" key="1">
    <source>
        <dbReference type="ARBA" id="ARBA00024353"/>
    </source>
</evidence>
<dbReference type="eggNOG" id="COG5660">
    <property type="taxonomic scope" value="Bacteria"/>
</dbReference>
<feature type="transmembrane region" description="Helical" evidence="3">
    <location>
        <begin position="229"/>
        <end position="247"/>
    </location>
</feature>
<feature type="transmembrane region" description="Helical" evidence="3">
    <location>
        <begin position="80"/>
        <end position="103"/>
    </location>
</feature>
<dbReference type="InterPro" id="IPR027383">
    <property type="entry name" value="Znf_put"/>
</dbReference>
<evidence type="ECO:0000259" key="4">
    <source>
        <dbReference type="Pfam" id="PF13490"/>
    </source>
</evidence>
<dbReference type="InterPro" id="IPR041916">
    <property type="entry name" value="Anti_sigma_zinc_sf"/>
</dbReference>
<reference evidence="5 6" key="1">
    <citation type="submission" date="2010-12" db="EMBL/GenBank/DDBJ databases">
        <authorList>
            <person name="Muzny D."/>
            <person name="Qin X."/>
            <person name="Deng J."/>
            <person name="Jiang H."/>
            <person name="Liu Y."/>
            <person name="Qu J."/>
            <person name="Song X.-Z."/>
            <person name="Zhang L."/>
            <person name="Thornton R."/>
            <person name="Coyle M."/>
            <person name="Francisco L."/>
            <person name="Jackson L."/>
            <person name="Javaid M."/>
            <person name="Korchina V."/>
            <person name="Kovar C."/>
            <person name="Mata R."/>
            <person name="Mathew T."/>
            <person name="Ngo R."/>
            <person name="Nguyen L."/>
            <person name="Nguyen N."/>
            <person name="Okwuonu G."/>
            <person name="Ongeri F."/>
            <person name="Pham C."/>
            <person name="Simmons D."/>
            <person name="Wilczek-Boney K."/>
            <person name="Hale W."/>
            <person name="Jakkamsetti A."/>
            <person name="Pham P."/>
            <person name="Ruth R."/>
            <person name="San Lucas F."/>
            <person name="Warren J."/>
            <person name="Zhang J."/>
            <person name="Zhao Z."/>
            <person name="Zhou C."/>
            <person name="Zhu D."/>
            <person name="Lee S."/>
            <person name="Bess C."/>
            <person name="Blankenburg K."/>
            <person name="Forbes L."/>
            <person name="Fu Q."/>
            <person name="Gubbala S."/>
            <person name="Hirani K."/>
            <person name="Jayaseelan J.C."/>
            <person name="Lara F."/>
            <person name="Munidasa M."/>
            <person name="Palculict T."/>
            <person name="Patil S."/>
            <person name="Pu L.-L."/>
            <person name="Saada N."/>
            <person name="Tang L."/>
            <person name="Weissenberger G."/>
            <person name="Zhu Y."/>
            <person name="Hemphill L."/>
            <person name="Shang Y."/>
            <person name="Youmans B."/>
            <person name="Ayvaz T."/>
            <person name="Ross M."/>
            <person name="Santibanez J."/>
            <person name="Aqrawi P."/>
            <person name="Gross S."/>
            <person name="Joshi V."/>
            <person name="Fowler G."/>
            <person name="Nazareth L."/>
            <person name="Reid J."/>
            <person name="Worley K."/>
            <person name="Petrosino J."/>
            <person name="Highlander S."/>
            <person name="Gibbs R."/>
        </authorList>
    </citation>
    <scope>NUCLEOTIDE SEQUENCE [LARGE SCALE GENOMIC DNA]</scope>
    <source>
        <strain evidence="5 6">ATCC 23263</strain>
    </source>
</reference>
<keyword evidence="3" id="KW-1133">Transmembrane helix</keyword>
<evidence type="ECO:0000256" key="2">
    <source>
        <dbReference type="ARBA" id="ARBA00024438"/>
    </source>
</evidence>
<dbReference type="Proteomes" id="UP000004754">
    <property type="component" value="Unassembled WGS sequence"/>
</dbReference>